<dbReference type="InterPro" id="IPR041633">
    <property type="entry name" value="Polbeta"/>
</dbReference>
<dbReference type="STRING" id="1798692.A3G00_03270"/>
<dbReference type="SUPFAM" id="SSF81301">
    <property type="entry name" value="Nucleotidyltransferase"/>
    <property type="match status" value="1"/>
</dbReference>
<dbReference type="PANTHER" id="PTHR43449">
    <property type="entry name" value="NUCLEOTIDYLTRANSFERASE"/>
    <property type="match status" value="1"/>
</dbReference>
<dbReference type="PANTHER" id="PTHR43449:SF1">
    <property type="entry name" value="POLYMERASE BETA NUCLEOTIDYLTRANSFERASE DOMAIN-CONTAINING PROTEIN"/>
    <property type="match status" value="1"/>
</dbReference>
<dbReference type="Proteomes" id="UP000178347">
    <property type="component" value="Unassembled WGS sequence"/>
</dbReference>
<accession>A0A1F6MVP1</accession>
<name>A0A1F6MVP1_9BACT</name>
<dbReference type="AlphaFoldDB" id="A0A1F6MVP1"/>
<comment type="caution">
    <text evidence="2">The sequence shown here is derived from an EMBL/GenBank/DDBJ whole genome shotgun (WGS) entry which is preliminary data.</text>
</comment>
<proteinExistence type="predicted"/>
<reference evidence="2 3" key="1">
    <citation type="journal article" date="2016" name="Nat. Commun.">
        <title>Thousands of microbial genomes shed light on interconnected biogeochemical processes in an aquifer system.</title>
        <authorList>
            <person name="Anantharaman K."/>
            <person name="Brown C.T."/>
            <person name="Hug L.A."/>
            <person name="Sharon I."/>
            <person name="Castelle C.J."/>
            <person name="Probst A.J."/>
            <person name="Thomas B.C."/>
            <person name="Singh A."/>
            <person name="Wilkins M.J."/>
            <person name="Karaoz U."/>
            <person name="Brodie E.L."/>
            <person name="Williams K.H."/>
            <person name="Hubbard S.S."/>
            <person name="Banfield J.F."/>
        </authorList>
    </citation>
    <scope>NUCLEOTIDE SEQUENCE [LARGE SCALE GENOMIC DNA]</scope>
</reference>
<evidence type="ECO:0000313" key="3">
    <source>
        <dbReference type="Proteomes" id="UP000178347"/>
    </source>
</evidence>
<feature type="domain" description="Polymerase beta nucleotidyltransferase" evidence="1">
    <location>
        <begin position="15"/>
        <end position="103"/>
    </location>
</feature>
<dbReference type="EMBL" id="MFQN01000003">
    <property type="protein sequence ID" value="OGH75737.1"/>
    <property type="molecule type" value="Genomic_DNA"/>
</dbReference>
<evidence type="ECO:0000259" key="1">
    <source>
        <dbReference type="Pfam" id="PF18765"/>
    </source>
</evidence>
<dbReference type="Pfam" id="PF18765">
    <property type="entry name" value="Polbeta"/>
    <property type="match status" value="1"/>
</dbReference>
<dbReference type="Gene3D" id="3.30.460.10">
    <property type="entry name" value="Beta Polymerase, domain 2"/>
    <property type="match status" value="1"/>
</dbReference>
<dbReference type="InterPro" id="IPR043519">
    <property type="entry name" value="NT_sf"/>
</dbReference>
<sequence>MSKAKVKKIVKNYAEMLEDNGLTVKAAYLFGSCVSGRAGKWSDIDVAVVVDDSKINFWRKLALYSKIGMAVDRRLEAHVFSVRDFQNDSDPMVFEIKRTGIKLK</sequence>
<gene>
    <name evidence="2" type="ORF">A3G00_03270</name>
</gene>
<organism evidence="2 3">
    <name type="scientific">Candidatus Magasanikbacteria bacterium RIFCSPLOWO2_12_FULL_43_12</name>
    <dbReference type="NCBI Taxonomy" id="1798692"/>
    <lineage>
        <taxon>Bacteria</taxon>
        <taxon>Candidatus Magasanikiibacteriota</taxon>
    </lineage>
</organism>
<protein>
    <recommendedName>
        <fullName evidence="1">Polymerase beta nucleotidyltransferase domain-containing protein</fullName>
    </recommendedName>
</protein>
<evidence type="ECO:0000313" key="2">
    <source>
        <dbReference type="EMBL" id="OGH75737.1"/>
    </source>
</evidence>